<evidence type="ECO:0000313" key="18">
    <source>
        <dbReference type="EMBL" id="CAI4216833.1"/>
    </source>
</evidence>
<evidence type="ECO:0000256" key="10">
    <source>
        <dbReference type="ARBA" id="ARBA00023172"/>
    </source>
</evidence>
<dbReference type="GO" id="GO:0005634">
    <property type="term" value="C:nucleus"/>
    <property type="evidence" value="ECO:0007669"/>
    <property type="project" value="UniProtKB-SubCell"/>
</dbReference>
<dbReference type="GO" id="GO:0003677">
    <property type="term" value="F:DNA binding"/>
    <property type="evidence" value="ECO:0007669"/>
    <property type="project" value="UniProtKB-UniRule"/>
</dbReference>
<dbReference type="GO" id="GO:0046872">
    <property type="term" value="F:metal ion binding"/>
    <property type="evidence" value="ECO:0007669"/>
    <property type="project" value="UniProtKB-UniRule"/>
</dbReference>
<evidence type="ECO:0000256" key="6">
    <source>
        <dbReference type="ARBA" id="ARBA00022759"/>
    </source>
</evidence>
<sequence length="246" mass="27692">MTSRSSRTVAHFSYLRVATLESQSKHLGIILGRLRQHRKLKIWFFAMEEEERCANPLLLGWVKEWLDFAREKNSKGVLVYKHAYDALNSCPITFRHPSQLQQLKGFGPKLCQRLTDKLKAHCEENGLPMPSAGRRPAGLADAQAGTEELAPSPPKKRRKKKPYVPAYRSGAYAIVMALSSLDENTPGTQGLPKAQLIELAQPLCDSSFTALTGPTKFYTAWNSMRTLIDKDLVYEKEAHEEVHIDG</sequence>
<comment type="similarity">
    <text evidence="3 14">Belongs to the XPF family.</text>
</comment>
<dbReference type="SUPFAM" id="SSF47802">
    <property type="entry name" value="DNA polymerase beta, N-terminal domain-like"/>
    <property type="match status" value="1"/>
</dbReference>
<comment type="function">
    <text evidence="14">Interacts with EME1 to form a DNA structure-specific endonuclease with substrate preference for branched DNA structures with a 5'-end at the branch nick. Typical substrates include 3'-flap structures, D-loops, replication forks and nicked Holliday junctions. May be required in mitosis for the processing of stalled or collapsed replication fork intermediates. May be required in meiosis for the repair of meiosis-specific double strand breaks subsequent to single-end invasion (SEI).</text>
</comment>
<comment type="subunit">
    <text evidence="14">Interacts with EME1.</text>
</comment>
<dbReference type="EMBL" id="CALLCH030000015">
    <property type="protein sequence ID" value="CAI4216833.1"/>
    <property type="molecule type" value="Genomic_DNA"/>
</dbReference>
<proteinExistence type="inferred from homology"/>
<dbReference type="InterPro" id="IPR036388">
    <property type="entry name" value="WH-like_DNA-bd_sf"/>
</dbReference>
<dbReference type="GO" id="GO:0048476">
    <property type="term" value="C:Holliday junction resolvase complex"/>
    <property type="evidence" value="ECO:0007669"/>
    <property type="project" value="UniProtKB-UniRule"/>
</dbReference>
<dbReference type="Gene3D" id="1.10.10.10">
    <property type="entry name" value="Winged helix-like DNA-binding domain superfamily/Winged helix DNA-binding domain"/>
    <property type="match status" value="1"/>
</dbReference>
<comment type="cofactor">
    <cofactor evidence="1 14">
        <name>Mg(2+)</name>
        <dbReference type="ChEBI" id="CHEBI:18420"/>
    </cofactor>
</comment>
<evidence type="ECO:0000313" key="19">
    <source>
        <dbReference type="Proteomes" id="UP000838763"/>
    </source>
</evidence>
<name>A0A9P1H789_9PEZI</name>
<gene>
    <name evidence="18" type="ORF">PPNO1_LOCUS6478</name>
</gene>
<dbReference type="GO" id="GO:0008821">
    <property type="term" value="F:crossover junction DNA endonuclease activity"/>
    <property type="evidence" value="ECO:0007669"/>
    <property type="project" value="UniProtKB-UniRule"/>
</dbReference>
<keyword evidence="4 14" id="KW-0540">Nuclease</keyword>
<dbReference type="EC" id="3.1.22.-" evidence="14"/>
<evidence type="ECO:0000256" key="9">
    <source>
        <dbReference type="ARBA" id="ARBA00022842"/>
    </source>
</evidence>
<dbReference type="PANTHER" id="PTHR13451:SF0">
    <property type="entry name" value="CROSSOVER JUNCTION ENDONUCLEASE MUS81"/>
    <property type="match status" value="1"/>
</dbReference>
<dbReference type="FunFam" id="1.10.10.10:FF:000307">
    <property type="entry name" value="Crossover junction endonuclease MUS81"/>
    <property type="match status" value="1"/>
</dbReference>
<evidence type="ECO:0000256" key="15">
    <source>
        <dbReference type="SAM" id="MobiDB-lite"/>
    </source>
</evidence>
<dbReference type="InterPro" id="IPR047417">
    <property type="entry name" value="WHD_MUS81"/>
</dbReference>
<evidence type="ECO:0000256" key="11">
    <source>
        <dbReference type="ARBA" id="ARBA00023204"/>
    </source>
</evidence>
<dbReference type="InterPro" id="IPR033309">
    <property type="entry name" value="Mus81"/>
</dbReference>
<feature type="domain" description="MUS81 winged helix" evidence="17">
    <location>
        <begin position="165"/>
        <end position="235"/>
    </location>
</feature>
<keyword evidence="9 14" id="KW-0460">Magnesium</keyword>
<dbReference type="Gene3D" id="1.10.150.110">
    <property type="entry name" value="DNA polymerase beta, N-terminal domain-like"/>
    <property type="match status" value="1"/>
</dbReference>
<dbReference type="GO" id="GO:0031297">
    <property type="term" value="P:replication fork processing"/>
    <property type="evidence" value="ECO:0007669"/>
    <property type="project" value="UniProtKB-ARBA"/>
</dbReference>
<dbReference type="Pfam" id="PF21136">
    <property type="entry name" value="WHD_MUS81"/>
    <property type="match status" value="1"/>
</dbReference>
<keyword evidence="6 14" id="KW-0255">Endonuclease</keyword>
<dbReference type="Pfam" id="PF14716">
    <property type="entry name" value="HHH_8"/>
    <property type="match status" value="1"/>
</dbReference>
<dbReference type="FunFam" id="1.10.150.110:FF:000001">
    <property type="entry name" value="Putative Crossover junction endonuclease MUS81"/>
    <property type="match status" value="1"/>
</dbReference>
<feature type="region of interest" description="Disordered" evidence="15">
    <location>
        <begin position="126"/>
        <end position="163"/>
    </location>
</feature>
<keyword evidence="10 14" id="KW-0233">DNA recombination</keyword>
<keyword evidence="5 14" id="KW-0479">Metal-binding</keyword>
<evidence type="ECO:0000256" key="8">
    <source>
        <dbReference type="ARBA" id="ARBA00022801"/>
    </source>
</evidence>
<evidence type="ECO:0000256" key="3">
    <source>
        <dbReference type="ARBA" id="ARBA00010015"/>
    </source>
</evidence>
<reference evidence="18" key="1">
    <citation type="submission" date="2022-11" db="EMBL/GenBank/DDBJ databases">
        <authorList>
            <person name="Scott C."/>
            <person name="Bruce N."/>
        </authorList>
    </citation>
    <scope>NUCLEOTIDE SEQUENCE</scope>
</reference>
<evidence type="ECO:0000256" key="7">
    <source>
        <dbReference type="ARBA" id="ARBA00022763"/>
    </source>
</evidence>
<keyword evidence="13" id="KW-0469">Meiosis</keyword>
<comment type="caution">
    <text evidence="18">The sequence shown here is derived from an EMBL/GenBank/DDBJ whole genome shotgun (WGS) entry which is preliminary data.</text>
</comment>
<evidence type="ECO:0000256" key="4">
    <source>
        <dbReference type="ARBA" id="ARBA00022722"/>
    </source>
</evidence>
<accession>A0A9P1H789</accession>
<evidence type="ECO:0000256" key="5">
    <source>
        <dbReference type="ARBA" id="ARBA00022723"/>
    </source>
</evidence>
<organism evidence="18 19">
    <name type="scientific">Parascedosporium putredinis</name>
    <dbReference type="NCBI Taxonomy" id="1442378"/>
    <lineage>
        <taxon>Eukaryota</taxon>
        <taxon>Fungi</taxon>
        <taxon>Dikarya</taxon>
        <taxon>Ascomycota</taxon>
        <taxon>Pezizomycotina</taxon>
        <taxon>Sordariomycetes</taxon>
        <taxon>Hypocreomycetidae</taxon>
        <taxon>Microascales</taxon>
        <taxon>Microascaceae</taxon>
        <taxon>Parascedosporium</taxon>
    </lineage>
</organism>
<dbReference type="GO" id="GO:0006308">
    <property type="term" value="P:DNA catabolic process"/>
    <property type="evidence" value="ECO:0007669"/>
    <property type="project" value="UniProtKB-UniRule"/>
</dbReference>
<dbReference type="AlphaFoldDB" id="A0A9P1H789"/>
<dbReference type="GO" id="GO:0031573">
    <property type="term" value="P:mitotic intra-S DNA damage checkpoint signaling"/>
    <property type="evidence" value="ECO:0007669"/>
    <property type="project" value="TreeGrafter"/>
</dbReference>
<dbReference type="CDD" id="cd21036">
    <property type="entry name" value="WH_MUS81"/>
    <property type="match status" value="1"/>
</dbReference>
<keyword evidence="11 14" id="KW-0234">DNA repair</keyword>
<evidence type="ECO:0000259" key="16">
    <source>
        <dbReference type="Pfam" id="PF14716"/>
    </source>
</evidence>
<evidence type="ECO:0000256" key="12">
    <source>
        <dbReference type="ARBA" id="ARBA00023242"/>
    </source>
</evidence>
<evidence type="ECO:0000256" key="2">
    <source>
        <dbReference type="ARBA" id="ARBA00004123"/>
    </source>
</evidence>
<dbReference type="GO" id="GO:0000712">
    <property type="term" value="P:resolution of meiotic recombination intermediates"/>
    <property type="evidence" value="ECO:0007669"/>
    <property type="project" value="TreeGrafter"/>
</dbReference>
<keyword evidence="12 14" id="KW-0539">Nucleus</keyword>
<comment type="subcellular location">
    <subcellularLocation>
        <location evidence="2 14">Nucleus</location>
    </subcellularLocation>
</comment>
<dbReference type="Proteomes" id="UP000838763">
    <property type="component" value="Unassembled WGS sequence"/>
</dbReference>
<evidence type="ECO:0000256" key="13">
    <source>
        <dbReference type="ARBA" id="ARBA00023254"/>
    </source>
</evidence>
<protein>
    <recommendedName>
        <fullName evidence="14">Crossover junction endonuclease MUS81</fullName>
        <ecNumber evidence="14">3.1.22.-</ecNumber>
    </recommendedName>
</protein>
<dbReference type="InterPro" id="IPR010996">
    <property type="entry name" value="HHH_MUS81"/>
</dbReference>
<dbReference type="GO" id="GO:0000727">
    <property type="term" value="P:double-strand break repair via break-induced replication"/>
    <property type="evidence" value="ECO:0007669"/>
    <property type="project" value="UniProtKB-UniRule"/>
</dbReference>
<keyword evidence="8 14" id="KW-0378">Hydrolase</keyword>
<keyword evidence="19" id="KW-1185">Reference proteome</keyword>
<evidence type="ECO:0000256" key="14">
    <source>
        <dbReference type="RuleBase" id="RU369042"/>
    </source>
</evidence>
<dbReference type="InterPro" id="IPR027421">
    <property type="entry name" value="DNA_pol_lamdba_lyase_dom_sf"/>
</dbReference>
<dbReference type="GO" id="GO:0048257">
    <property type="term" value="F:3'-flap endonuclease activity"/>
    <property type="evidence" value="ECO:0007669"/>
    <property type="project" value="TreeGrafter"/>
</dbReference>
<dbReference type="OrthoDB" id="5963188at2759"/>
<feature type="domain" description="Crossover junction endonuclease MUS81-like HHH" evidence="16">
    <location>
        <begin position="53"/>
        <end position="123"/>
    </location>
</feature>
<evidence type="ECO:0000256" key="1">
    <source>
        <dbReference type="ARBA" id="ARBA00001946"/>
    </source>
</evidence>
<evidence type="ECO:0000259" key="17">
    <source>
        <dbReference type="Pfam" id="PF21136"/>
    </source>
</evidence>
<dbReference type="PANTHER" id="PTHR13451">
    <property type="entry name" value="CLASS II CROSSOVER JUNCTION ENDONUCLEASE MUS81"/>
    <property type="match status" value="1"/>
</dbReference>
<keyword evidence="7 14" id="KW-0227">DNA damage</keyword>